<evidence type="ECO:0000256" key="3">
    <source>
        <dbReference type="ARBA" id="ARBA00022448"/>
    </source>
</evidence>
<gene>
    <name evidence="14" type="primary">ATPase 8</name>
</gene>
<proteinExistence type="inferred from homology"/>
<keyword evidence="6 12" id="KW-0375">Hydrogen ion transport</keyword>
<keyword evidence="9 12" id="KW-0496">Mitochondrion</keyword>
<sequence length="51" mass="6010">MPQLNPAPWFFMFLTTWIILLALIAPKLLHLHQPLQPTTIHTTPPLNWLWP</sequence>
<reference evidence="14" key="1">
    <citation type="submission" date="2011-02" db="EMBL/GenBank/DDBJ databases">
        <title>The complete mitochondrial genome of Gonatodes albogularis.</title>
        <authorList>
            <person name="Kumazawa Y."/>
            <person name="Hashiguchi Y."/>
            <person name="Yamada C."/>
        </authorList>
    </citation>
    <scope>NUCLEOTIDE SEQUENCE</scope>
    <source>
        <strain evidence="14">Galb1</strain>
    </source>
</reference>
<evidence type="ECO:0000256" key="10">
    <source>
        <dbReference type="ARBA" id="ARBA00023136"/>
    </source>
</evidence>
<keyword evidence="11" id="KW-0066">ATP synthesis</keyword>
<dbReference type="InterPro" id="IPR001421">
    <property type="entry name" value="ATP8_metazoa"/>
</dbReference>
<evidence type="ECO:0000256" key="2">
    <source>
        <dbReference type="ARBA" id="ARBA00008892"/>
    </source>
</evidence>
<dbReference type="GO" id="GO:0015078">
    <property type="term" value="F:proton transmembrane transporter activity"/>
    <property type="evidence" value="ECO:0007669"/>
    <property type="project" value="InterPro"/>
</dbReference>
<keyword evidence="3 12" id="KW-0813">Transport</keyword>
<comment type="similarity">
    <text evidence="2 12">Belongs to the ATPase protein 8 family.</text>
</comment>
<evidence type="ECO:0000256" key="12">
    <source>
        <dbReference type="RuleBase" id="RU003661"/>
    </source>
</evidence>
<keyword evidence="10 13" id="KW-0472">Membrane</keyword>
<dbReference type="GO" id="GO:0015986">
    <property type="term" value="P:proton motive force-driven ATP synthesis"/>
    <property type="evidence" value="ECO:0007669"/>
    <property type="project" value="InterPro"/>
</dbReference>
<keyword evidence="5 12" id="KW-0812">Transmembrane</keyword>
<evidence type="ECO:0000256" key="7">
    <source>
        <dbReference type="ARBA" id="ARBA00022989"/>
    </source>
</evidence>
<evidence type="ECO:0000256" key="8">
    <source>
        <dbReference type="ARBA" id="ARBA00023065"/>
    </source>
</evidence>
<dbReference type="Pfam" id="PF00895">
    <property type="entry name" value="ATP-synt_8"/>
    <property type="match status" value="1"/>
</dbReference>
<geneLocation type="mitochondrion" evidence="14"/>
<comment type="subcellular location">
    <subcellularLocation>
        <location evidence="1 12">Mitochondrion membrane</location>
        <topology evidence="1 12">Single-pass membrane protein</topology>
    </subcellularLocation>
</comment>
<organism evidence="14">
    <name type="scientific">Gonatodes albogularis</name>
    <name type="common">Yellow-headed gecko</name>
    <dbReference type="NCBI Taxonomy" id="460622"/>
    <lineage>
        <taxon>Eukaryota</taxon>
        <taxon>Metazoa</taxon>
        <taxon>Chordata</taxon>
        <taxon>Craniata</taxon>
        <taxon>Vertebrata</taxon>
        <taxon>Euteleostomi</taxon>
        <taxon>Lepidosauria</taxon>
        <taxon>Squamata</taxon>
        <taxon>Bifurcata</taxon>
        <taxon>Gekkota</taxon>
        <taxon>Sphaerodactylidae</taxon>
        <taxon>Gonatodes</taxon>
    </lineage>
</organism>
<keyword evidence="8 12" id="KW-0406">Ion transport</keyword>
<keyword evidence="7 13" id="KW-1133">Transmembrane helix</keyword>
<evidence type="ECO:0000313" key="14">
    <source>
        <dbReference type="EMBL" id="BAX77888.1"/>
    </source>
</evidence>
<feature type="transmembrane region" description="Helical" evidence="13">
    <location>
        <begin position="6"/>
        <end position="25"/>
    </location>
</feature>
<evidence type="ECO:0000256" key="13">
    <source>
        <dbReference type="SAM" id="Phobius"/>
    </source>
</evidence>
<keyword evidence="4 12" id="KW-0138">CF(0)</keyword>
<evidence type="ECO:0000256" key="1">
    <source>
        <dbReference type="ARBA" id="ARBA00004304"/>
    </source>
</evidence>
<evidence type="ECO:0000256" key="4">
    <source>
        <dbReference type="ARBA" id="ARBA00022547"/>
    </source>
</evidence>
<evidence type="ECO:0000256" key="9">
    <source>
        <dbReference type="ARBA" id="ARBA00023128"/>
    </source>
</evidence>
<dbReference type="GO" id="GO:0045259">
    <property type="term" value="C:proton-transporting ATP synthase complex"/>
    <property type="evidence" value="ECO:0007669"/>
    <property type="project" value="UniProtKB-KW"/>
</dbReference>
<evidence type="ECO:0000256" key="6">
    <source>
        <dbReference type="ARBA" id="ARBA00022781"/>
    </source>
</evidence>
<evidence type="ECO:0000256" key="5">
    <source>
        <dbReference type="ARBA" id="ARBA00022692"/>
    </source>
</evidence>
<protein>
    <recommendedName>
        <fullName evidence="12">ATP synthase complex subunit 8</fullName>
    </recommendedName>
</protein>
<dbReference type="AlphaFoldDB" id="A0A1Y1CC03"/>
<dbReference type="EMBL" id="AB612271">
    <property type="protein sequence ID" value="BAX77888.1"/>
    <property type="molecule type" value="Genomic_DNA"/>
</dbReference>
<name>A0A1Y1CC03_GONAL</name>
<accession>A0A1Y1CC03</accession>
<evidence type="ECO:0000256" key="11">
    <source>
        <dbReference type="ARBA" id="ARBA00023310"/>
    </source>
</evidence>
<dbReference type="GO" id="GO:0031966">
    <property type="term" value="C:mitochondrial membrane"/>
    <property type="evidence" value="ECO:0007669"/>
    <property type="project" value="UniProtKB-SubCell"/>
</dbReference>